<proteinExistence type="predicted"/>
<dbReference type="KEGG" id="tvo:TVG0507890"/>
<dbReference type="eggNOG" id="arCOG02089">
    <property type="taxonomic scope" value="Archaea"/>
</dbReference>
<organism evidence="2 3">
    <name type="scientific">Thermoplasma volcanium (strain ATCC 51530 / DSM 4299 / JCM 9571 / NBRC 15438 / GSS1)</name>
    <dbReference type="NCBI Taxonomy" id="273116"/>
    <lineage>
        <taxon>Archaea</taxon>
        <taxon>Methanobacteriati</taxon>
        <taxon>Thermoplasmatota</taxon>
        <taxon>Thermoplasmata</taxon>
        <taxon>Thermoplasmatales</taxon>
        <taxon>Thermoplasmataceae</taxon>
        <taxon>Thermoplasma</taxon>
    </lineage>
</organism>
<keyword evidence="1" id="KW-1133">Transmembrane helix</keyword>
<accession>Q97BD8</accession>
<protein>
    <submittedName>
        <fullName evidence="2">TVG0507890 protein</fullName>
    </submittedName>
</protein>
<dbReference type="RefSeq" id="WP_048053935.1">
    <property type="nucleotide sequence ID" value="NC_002689.2"/>
</dbReference>
<dbReference type="PhylomeDB" id="Q97BD8"/>
<evidence type="ECO:0000313" key="2">
    <source>
        <dbReference type="EMBL" id="BAB59660.1"/>
    </source>
</evidence>
<keyword evidence="3" id="KW-1185">Reference proteome</keyword>
<dbReference type="PANTHER" id="PTHR35902:SF3">
    <property type="entry name" value="NPCBM-ASSOCIATED, NEW3 DOMAIN OF ALPHA-GALACTOSIDASE"/>
    <property type="match status" value="1"/>
</dbReference>
<name>Q97BD8_THEVO</name>
<dbReference type="GeneID" id="1441034"/>
<evidence type="ECO:0000313" key="3">
    <source>
        <dbReference type="Proteomes" id="UP000001017"/>
    </source>
</evidence>
<reference evidence="2 3" key="2">
    <citation type="journal article" date="2000" name="Proc. Natl. Acad. Sci. U.S.A.">
        <title>Archaeal adaptation to higher temperatures revealed by genomic sequence of Thermoplasma volcanium.</title>
        <authorList>
            <person name="Kawashima T."/>
            <person name="Amano N."/>
            <person name="Koike H."/>
            <person name="Makino S."/>
            <person name="Higuchi S."/>
            <person name="Kawashima-Ohya Y."/>
            <person name="Watanabe K."/>
            <person name="Yamazaki M."/>
            <person name="Kanehori K."/>
            <person name="Kawamoto T."/>
            <person name="Nunoshiba T."/>
            <person name="Yamamoto Y."/>
            <person name="Aramaki H."/>
            <person name="Makino K."/>
            <person name="Suzuki M."/>
        </authorList>
    </citation>
    <scope>NUCLEOTIDE SEQUENCE [LARGE SCALE GENOMIC DNA]</scope>
    <source>
        <strain evidence="3">ATCC 51530 / DSM 4299 / JCM 9571 / NBRC 15438 / GSS1</strain>
    </source>
</reference>
<gene>
    <name evidence="2" type="ORF">TVG0507890</name>
</gene>
<evidence type="ECO:0000256" key="1">
    <source>
        <dbReference type="SAM" id="Phobius"/>
    </source>
</evidence>
<dbReference type="OrthoDB" id="56770at2157"/>
<keyword evidence="1" id="KW-0472">Membrane</keyword>
<dbReference type="PANTHER" id="PTHR35902">
    <property type="entry name" value="S-LAYER DOMAIN-LIKE PROTEIN-RELATED"/>
    <property type="match status" value="1"/>
</dbReference>
<dbReference type="Proteomes" id="UP000001017">
    <property type="component" value="Chromosome"/>
</dbReference>
<feature type="transmembrane region" description="Helical" evidence="1">
    <location>
        <begin position="502"/>
        <end position="524"/>
    </location>
</feature>
<reference evidence="2 3" key="1">
    <citation type="journal article" date="1999" name="Proc. Jpn. Acad.">
        <title>Determination of the complete genomic DNA sequence of Thermoplasma volvanium GSS1.</title>
        <authorList>
            <person name="Kawashima T."/>
            <person name="Yamamoto Y."/>
            <person name="Aramaki H."/>
            <person name="Nunoshiba T."/>
            <person name="Kawamoto T."/>
            <person name="Watanabe K."/>
            <person name="Yamazaki M."/>
            <person name="Kanehori K."/>
            <person name="Amano N."/>
            <person name="Ohya Y."/>
            <person name="Makino K."/>
            <person name="Suzuki M."/>
        </authorList>
    </citation>
    <scope>NUCLEOTIDE SEQUENCE [LARGE SCALE GENOMIC DNA]</scope>
    <source>
        <strain evidence="3">ATCC 51530 / DSM 4299 / JCM 9571 / NBRC 15438 / GSS1</strain>
    </source>
</reference>
<dbReference type="EMBL" id="BA000011">
    <property type="protein sequence ID" value="BAB59660.1"/>
    <property type="molecule type" value="Genomic_DNA"/>
</dbReference>
<dbReference type="STRING" id="273116.gene:9381301"/>
<dbReference type="AlphaFoldDB" id="Q97BD8"/>
<keyword evidence="1" id="KW-0812">Transmembrane</keyword>
<dbReference type="PaxDb" id="273116-14324733"/>
<dbReference type="HOGENOM" id="CLU_527495_0_0_2"/>
<sequence>MRYKYISIILLAAVLLASSSVMPVSYGSTPIVEVSGVSWYTVNSSEVVAPGMTFVPLVVTFVPLANLSSVTAFINVTKYNQGILSYVNTYGYNPGPTEYNFSYLPAGKPVTLVQMVNVNPNASDGLYREALYVSGLYSSIPVFENVSFSVPILGKSSILVLNSFFGTQSNPMAGRSGMRFVPLTVMLENNGNVYTQNVSISYVPQGPIYGYTQNTTLAVIPPGEAVPVTFIVSVKNNATNGVFVQNLSLRYLGAYHNVSFNLQLDGYSELSLTYYFFDPPIVYTNEKFISLKIGIQNSGNTYAKNTSIFITSSDFTVLSHGYNVSYLPSGQFNFTFLINSGSMYGTQEIDIHIGSGVFPILIYVHRVGELFVSYSQTTLQPGVDKSSLYFNITNEGNRTMYDINVHLLYPAILTIHTPSSNPLLALTANNITIARLVPGQSFLVVFVVDTSSAAHSGQYPIQLYASWHYNNTNYLFFKVYDTSVRISPTVEQQLSDFFTFNYVTVAVLAVIVVVVVGIAVYAGVKSRKGNKGR</sequence>